<proteinExistence type="predicted"/>
<evidence type="ECO:0000256" key="1">
    <source>
        <dbReference type="SAM" id="Phobius"/>
    </source>
</evidence>
<evidence type="ECO:0000313" key="3">
    <source>
        <dbReference type="Proteomes" id="UP000543174"/>
    </source>
</evidence>
<dbReference type="Proteomes" id="UP000543174">
    <property type="component" value="Unassembled WGS sequence"/>
</dbReference>
<keyword evidence="1" id="KW-0472">Membrane</keyword>
<name>A0A7W3N657_PRIAR</name>
<protein>
    <submittedName>
        <fullName evidence="2">Spore germination protein KB</fullName>
    </submittedName>
</protein>
<gene>
    <name evidence="2" type="ORF">HNP21_000207</name>
</gene>
<keyword evidence="1" id="KW-0812">Transmembrane</keyword>
<dbReference type="EMBL" id="JACJHT010000001">
    <property type="protein sequence ID" value="MBA9037118.1"/>
    <property type="molecule type" value="Genomic_DNA"/>
</dbReference>
<dbReference type="AlphaFoldDB" id="A0A7W3N657"/>
<sequence>MFKLKNPSPLVSPIGLVVLFYSLSLAQNYFKHVHQGLKIGPFTLHLSFQIVIPALLLVIAFLRN</sequence>
<feature type="transmembrane region" description="Helical" evidence="1">
    <location>
        <begin position="42"/>
        <end position="62"/>
    </location>
</feature>
<reference evidence="2" key="1">
    <citation type="submission" date="2020-08" db="EMBL/GenBank/DDBJ databases">
        <title>Functional genomics of gut bacteria from endangered species of beetles.</title>
        <authorList>
            <person name="Carlos-Shanley C."/>
        </authorList>
    </citation>
    <scope>NUCLEOTIDE SEQUENCE [LARGE SCALE GENOMIC DNA]</scope>
    <source>
        <strain evidence="2">S00060</strain>
    </source>
</reference>
<evidence type="ECO:0000313" key="2">
    <source>
        <dbReference type="EMBL" id="MBA9037118.1"/>
    </source>
</evidence>
<comment type="caution">
    <text evidence="2">The sequence shown here is derived from an EMBL/GenBank/DDBJ whole genome shotgun (WGS) entry which is preliminary data.</text>
</comment>
<organism evidence="2 3">
    <name type="scientific">Priestia aryabhattai</name>
    <name type="common">Bacillus aryabhattai</name>
    <dbReference type="NCBI Taxonomy" id="412384"/>
    <lineage>
        <taxon>Bacteria</taxon>
        <taxon>Bacillati</taxon>
        <taxon>Bacillota</taxon>
        <taxon>Bacilli</taxon>
        <taxon>Bacillales</taxon>
        <taxon>Bacillaceae</taxon>
        <taxon>Priestia</taxon>
    </lineage>
</organism>
<keyword evidence="1" id="KW-1133">Transmembrane helix</keyword>
<accession>A0A7W3N657</accession>
<keyword evidence="3" id="KW-1185">Reference proteome</keyword>